<feature type="repeat" description="LDL-receptor class B" evidence="18">
    <location>
        <begin position="4205"/>
        <end position="4248"/>
    </location>
</feature>
<feature type="repeat" description="LDL-receptor class B" evidence="18">
    <location>
        <begin position="4111"/>
        <end position="4159"/>
    </location>
</feature>
<dbReference type="Gene3D" id="2.10.25.10">
    <property type="entry name" value="Laminin"/>
    <property type="match status" value="8"/>
</dbReference>
<feature type="disulfide bond" evidence="17">
    <location>
        <begin position="3006"/>
        <end position="3021"/>
    </location>
</feature>
<feature type="disulfide bond" evidence="17">
    <location>
        <begin position="1063"/>
        <end position="1075"/>
    </location>
</feature>
<feature type="disulfide bond" evidence="17">
    <location>
        <begin position="3772"/>
        <end position="3790"/>
    </location>
</feature>
<feature type="disulfide bond" evidence="17">
    <location>
        <begin position="2691"/>
        <end position="2709"/>
    </location>
</feature>
<keyword evidence="7" id="KW-0677">Repeat</keyword>
<dbReference type="InterPro" id="IPR049883">
    <property type="entry name" value="NOTCH1_EGF-like"/>
</dbReference>
<gene>
    <name evidence="22" type="ORF">CHILSU_LOCUS2078</name>
</gene>
<dbReference type="Gene3D" id="4.10.1220.10">
    <property type="entry name" value="EGF-type module"/>
    <property type="match status" value="1"/>
</dbReference>
<feature type="disulfide bond" evidence="17">
    <location>
        <begin position="3035"/>
        <end position="3053"/>
    </location>
</feature>
<evidence type="ECO:0000256" key="14">
    <source>
        <dbReference type="ARBA" id="ARBA00023180"/>
    </source>
</evidence>
<dbReference type="InterPro" id="IPR011042">
    <property type="entry name" value="6-blade_b-propeller_TolB-like"/>
</dbReference>
<keyword evidence="12" id="KW-0675">Receptor</keyword>
<feature type="repeat" description="LDL-receptor class B" evidence="18">
    <location>
        <begin position="1524"/>
        <end position="1567"/>
    </location>
</feature>
<feature type="repeat" description="LDL-receptor class B" evidence="18">
    <location>
        <begin position="3327"/>
        <end position="3370"/>
    </location>
</feature>
<feature type="disulfide bond" evidence="17">
    <location>
        <begin position="3903"/>
        <end position="3921"/>
    </location>
</feature>
<feature type="disulfide bond" evidence="17">
    <location>
        <begin position="2945"/>
        <end position="2957"/>
    </location>
</feature>
<feature type="disulfide bond" evidence="17">
    <location>
        <begin position="3816"/>
        <end position="3834"/>
    </location>
</feature>
<evidence type="ECO:0000313" key="22">
    <source>
        <dbReference type="EMBL" id="CAH0398952.1"/>
    </source>
</evidence>
<reference evidence="22" key="1">
    <citation type="submission" date="2021-12" db="EMBL/GenBank/DDBJ databases">
        <authorList>
            <person name="King R."/>
        </authorList>
    </citation>
    <scope>NUCLEOTIDE SEQUENCE</scope>
</reference>
<dbReference type="InterPro" id="IPR018097">
    <property type="entry name" value="EGF_Ca-bd_CS"/>
</dbReference>
<dbReference type="SMART" id="SM00181">
    <property type="entry name" value="EGF"/>
    <property type="match status" value="21"/>
</dbReference>
<comment type="subcellular location">
    <subcellularLocation>
        <location evidence="15">Membrane</location>
        <location evidence="15">Coated pit</location>
    </subcellularLocation>
    <subcellularLocation>
        <location evidence="1">Membrane</location>
        <topology evidence="1">Single-pass type I membrane protein</topology>
    </subcellularLocation>
</comment>
<evidence type="ECO:0000256" key="1">
    <source>
        <dbReference type="ARBA" id="ARBA00004479"/>
    </source>
</evidence>
<feature type="disulfide bond" evidence="17">
    <location>
        <begin position="3690"/>
        <end position="3708"/>
    </location>
</feature>
<evidence type="ECO:0000256" key="4">
    <source>
        <dbReference type="ARBA" id="ARBA00022583"/>
    </source>
</evidence>
<feature type="repeat" description="LDL-receptor class B" evidence="18">
    <location>
        <begin position="2508"/>
        <end position="2549"/>
    </location>
</feature>
<feature type="disulfide bond" evidence="17">
    <location>
        <begin position="3765"/>
        <end position="3777"/>
    </location>
</feature>
<feature type="disulfide bond" evidence="17">
    <location>
        <begin position="1043"/>
        <end position="1058"/>
    </location>
</feature>
<feature type="disulfide bond" evidence="17">
    <location>
        <begin position="2952"/>
        <end position="2970"/>
    </location>
</feature>
<dbReference type="CDD" id="cd00112">
    <property type="entry name" value="LDLa"/>
    <property type="match status" value="32"/>
</dbReference>
<organism evidence="22 23">
    <name type="scientific">Chilo suppressalis</name>
    <name type="common">Asiatic rice borer moth</name>
    <dbReference type="NCBI Taxonomy" id="168631"/>
    <lineage>
        <taxon>Eukaryota</taxon>
        <taxon>Metazoa</taxon>
        <taxon>Ecdysozoa</taxon>
        <taxon>Arthropoda</taxon>
        <taxon>Hexapoda</taxon>
        <taxon>Insecta</taxon>
        <taxon>Pterygota</taxon>
        <taxon>Neoptera</taxon>
        <taxon>Endopterygota</taxon>
        <taxon>Lepidoptera</taxon>
        <taxon>Glossata</taxon>
        <taxon>Ditrysia</taxon>
        <taxon>Pyraloidea</taxon>
        <taxon>Crambidae</taxon>
        <taxon>Crambinae</taxon>
        <taxon>Chilo</taxon>
    </lineage>
</organism>
<feature type="transmembrane region" description="Helical" evidence="20">
    <location>
        <begin position="4346"/>
        <end position="4367"/>
    </location>
</feature>
<feature type="disulfide bond" evidence="17">
    <location>
        <begin position="2859"/>
        <end position="2877"/>
    </location>
</feature>
<feature type="disulfide bond" evidence="17">
    <location>
        <begin position="2809"/>
        <end position="2821"/>
    </location>
</feature>
<feature type="disulfide bond" evidence="17">
    <location>
        <begin position="3809"/>
        <end position="3821"/>
    </location>
</feature>
<keyword evidence="5 20" id="KW-0812">Transmembrane</keyword>
<dbReference type="InterPro" id="IPR002172">
    <property type="entry name" value="LDrepeatLR_classA_rpt"/>
</dbReference>
<feature type="repeat" description="LDL-receptor class B" evidence="18">
    <location>
        <begin position="703"/>
        <end position="745"/>
    </location>
</feature>
<dbReference type="Pfam" id="PF00057">
    <property type="entry name" value="Ldl_recept_a"/>
    <property type="match status" value="32"/>
</dbReference>
<sequence>MFRCPEGRCIPALWVCNYQRDCDKGEDEYQSCPPPECEAGQLTCGQYVWNKTYCIPPHYRCDMHVDCVDGTDEADCMYRKCQPDDFQCGVEGSESGKVSSQGPCIPKEKKCDGYLDCRTGKDEQDCAGRSLACRLDQFRCASGTKCVDAAAKCDHKDDCGDNSDEAHCSFPACHIGQFRCSNALCIPAAYHCDGYRDCSDGSDEANCTAIACPDNKYLCPKGGPGGTHKCIARSQLCDGKKDCEDNADEETACSTSSCPALECEYKCVASPAGGACACAPGLTLAADNRTCADRDECRAWGYCHQLCVNTPGSYKCACAPGYRLVEKSRCAVESDSTGGAYLALAHAGGVLRMELQGRAPSTLTNATHAAGLDYHYKRNLLFWSDLNTRKIHSQQLSVPAGTSGGRGVGGIDISYAAASWAPTALAVDWVGDKLYVADAVGQKIDVFELDGRWHAVVLGSNLTAPADIALDPTLGYMFIADTGQIIRANMDGTHTKAIVSEAAYKASGIAVDIIAKRVFWCDSLLDYIETVDYDGLHRFLVLRGQQVPRPSRLALFEDRVYWSDTTKQGISSVSKYEGASSIQAIYKMKDIREPKAVTVIHSLKQTSVNNPCGNNNGGCAQMCIVSALPDGGLGYRCACNIGYRLEQDLRNCDIVQEFLMYSQQRFIKGKVLNPVIEGFSDAILPVVSRRARFVGLDFDARDEHIYYSDVLQDVIYRVHRNGTTREIVLASQNEGVEGLAVDWASKNLYYIDSRKGTLNVLSTRNVAHKRTLLKDLKRPRAIVVHPNKGYVFFSEWDRPANISRANTDGTGLLVFENVTLGWPNGLSIDFGEDRLYWCDALLDHVQHAKLDGTDVKTVNSRLIRHPFSIVIHGEFMYITDWRLDAIVRLHKLTGEREEVTVREPQTNRLYGVKVYSRSVQHIDPMQPCARNNGNCQKLCFAVPRNNTELLTVRCGCPYGERLQPDGRSCAPDPSAEPPLQPCPNAWDFTCRNQRCIPRTWLCDGDDDCLDNSDEDQANCTKSTCGPLDFMCKSGRCIPATFKCDTENDCGDYSDEAGCVNVTCSASQFQCDNGRCVPNTWKCDSENDCGDGSDEGSHCAEKTCAYFQFTCPRTGHCIPSSWVCDGDDDCFDKQDEADCPPVSCLASQFKCADLKQCVQEAYKCDGIPDCNDGSDEVGCPSLAPHQCQPDKQFQCRSSAICIPSTWYCDGTPDCEDLSDEPASCGTAECAPSHFRCDNGACVFKAYVCDGRDDCGDNSDEGLRHACKPPEPRCGSDQWQCPGVTDRCVNLTQVCDNKFDCPNGADEGASCDFAECSHQAGLCSNGCKQTPLGPLCLCPSGEVLSPDGRTCTDLDECDPPGLCSQICTNTKRSYACGCVEGYRLSGDNHTCKAANHSAAFLIISNRHSILVADLKEQGLERIPINVENVVATASNMHTGTLFWSDMKLKKISRLDRGSEPQVIISTGLDLVEGLAYDWVGGNVYWLDSKLNTIEVAKEDGSARTVLLSGNITQPRGMCLDPAPEARWLFWTDWGENPRIERVGMDGTQRSAIITTKIYWPNGLTLDTATKRVYFADSKLDFIDFCYYNGTGRQQVLAGSHYLLHPHSLTLFEDTLYWTDRQLNRVLSAHKFKGNNQTVVSHLISQPLSIHVHHPSLQPQYPSPCASNPCQHLCLLSPNMTAQYTCMCKPGFKLLPDGKCAEEESAYLMVLKGSQIIDLSPDGSGRAGQLASVVGIQGGVQLDYDRQGHMLYWLQSISGDSEDDENCTIYSMPYGGGNKVEFFGQDTGIVGAPSAIAFDWLGRNLYMANRVASNIELVRVEGKVKYRTIVMANDGSNKIYWSDEGGYGVPAKIGKANMDGSNPVILVDSIERPEAITIDIEKKILYFSTQYPASVDSVNTDGNDRKTILSEANAISYPKVVAVLDSRLYVLDPRSEKIIKADLPNGDNIKTIIDNESDLKSLTVFQKRKMIHHPCTLNNGGCEQICIPSEGGSRVCGCSIGYRKENEIHCVPYKTFAVVSQLDLIRGYSLDSSSEAMVPVTGLGHHILHVDVHFADNYIYWVEFNRGQWNGIFRIRPNGTQLQHVVKDGIGSNGIRGLAIDWVAGNLYFTNVFPHENYVEMCWLDGSNRKVIVKTTMDAPRELAVNPLKRLLYWIDYGQYPRIGKAYLDGTNWLTLVSSGISNPRDLTIDMLTHDVYWVDSKLDQIQKINYNGGNRQLIRSNLPNPMGIAIHTGNVYWVDRNLQTIYKASKLPGNMSMPEKVRTNLPKLRDIVIFDANNQPTDDNNPCRKFGNGGCEQLCFSFPADANKGYTHRCDCATGKLAQNQKKCEVVDEYLVFTTRTEIRAVNLDPKSTGVPFKPIGNLTNVVGVEFDYTDNKLFFTQIRPWARIAWMSANKPEPSGIQNILNKGINPEGISYDWTQKKIYWTDSSNNSIYAMNLDGSELVMIARVERPRAIVVDPCNGTLFYTDWGRFGTSGKIYRTTMAGSLKKAIVDKDLSQPSGLTIDFDDNMLYWTDAVREKIERSKLDGSDREVLISATIYPFAITVFGNYIYWTDLQLRGVYRAEKHTGANMVEMVKRLDDSPRDIHVYSPGRQRCTVNPCNIANGGCAHSCHPAPNNTAECRCDENTKLVNEGRMCVAKNITCDSSKFFCANGKCISRMWSCDGDDDCGDNSDEDHNYCAYHSCSPNEFRCNNGRCIFKSWKCDHENDCKDGSDEEGCQYPPCAEGEFTCLNSRCIHMAQLCNGINDCKDNVTSDETHERCPRNTTCPANHLKCEKTNICVEPYWLCDGDNDCGDNSDEDPLHCAQRTCPQNSFRCPNHRCIPATWYCDGDDDCGDGADEPPEYCRSEGRTCFGDLFTCDNGNCVPRIYICDGDNDCLDGSDEDDRHQCNERKCDADTEYTCEANKFWGRAQCIPKKWLCDGDPDCVDGADENATIHHCAAPAPCAPDQFQCTNGRCINEGWLCDHDNDCGDGSDEGKRCNAVYKTCTDQEFKCQNFKCIRNHFRCDGEDDCGDRSDEVDCPKANDTCPTGQFKCGDGKCIDMKLVCNKVADCADESDEPAHCNVDECAKLEVNQCGHKCVDTLTGYYCDCNRGYKLLPDGKACADVDECLETPGVCSQRCSNTPGSYYCKCEDRYYEREPDERTCKRKDNTPAWIIFTNKYYVRNMSTDASLYSLVHQDLMNVVAIDFDEKEKKMYFADVSAKTIYRSDYTDPTPTREVVIRHDSHGLEGIAVDWIGRKLYWLDRHSKNLDVSELDGTRRKTLKTGIADPRAIIVHPGTGYLYYTSWHLQAYIGKMGMDGSNFTVILNWEQDIAWPNALTIDYFTDRIYWADAHLDYIGSADLEGRHRHVVLSGSKVPHVFALSLFDDEIYWTDWNLKAISKANKHSGENLRILRNTTHRPYDIHVVHPLRQLPYPNPCGDNNGGCSHLCLISPPPASSYLNIDGYGEEGATSYKCACPNQFYLARDMKTCIANCTDGQHRCNGKDEKCVPWFWKCDGERDCLDGSDEPASCPVRHCRAGAFQCRNTNCTPAATICDGTDDCGDGSDEAQCAHDCPLLEFKCKSSGRCILDSWRCDGDADCKDRSDEDPTMCHARACDPATEFACNNGRCIPKLWMCDFDNDCGDDSDEPAYMCRQRNCTTGWRRCPGQANYRCIPKWLFCDGKDDCRDGSDELPENCPTCDATADFTCENMRCVPKQWLCDFTDDCGDGSDEAEAVCQHKYRECSESEFKCGNGKCVSSRWRCDHEDDCGDNSDELDCGGFQCKNGTFQCNSGHCIASYFRCDGDRDCRDLSDEIGCPPRYPGGRYCPESKFQCANNLCVSQLDLCDGTDDCGDNSDEAPSICTNFNCDTLRRFHCQNHRCVPRYQVCDGVDNCGDGSDENNMTLCAARTRPCDPYSQFQCANKRCIERNQLCDLKDDCGDSSDELGCHQALTCGCEHFCTNLTIGGAGGYICTCFQGWIVSSADPKRCVDVDECSTGLHHCSQLCDNLNGSYGCACRDGFKLADNLSGVCKAMDKEVVLMFANGPEIRAFVQDKNEEFDVITSEKRIEAIDYDPIKEMVFWADSYDKTIKRSYMVNALDGQAKTGFAQDLNMKGNAKPTALAVDYVGDNLYWTEVDRTGSKPRGRVMVARTDGRYRRALVSAGIENPTSIVLDPQMGRMFWGDAGSAPKIEIAWMDGSKRWPLVTENIRHPAGLAIDMGMDHSIYWADTKLNTIEMMKFDGTNRKVVVQGEALRHPLSLDVFESSLYWVTRDTGELYTTLPVTTRPYRAVACARPARTCASIEPPRPLPLICPCENGGHCVEDATSPGGVRCQCPGDVGAGADGVCAGAGAAARAGRAAAVTVALPVLLVLLLVLAAAGAWFVIRKRPFGKGVVGLGSLASSQSVSFRQGSNVEFGGVPEPAYTLEEAPRKGRDFSNPMYDAVTQPTTPADPLLISPSSTETRSARAPPASHPHPHPPRALDPAADTGSDTQGLVNEDRA</sequence>
<feature type="repeat" description="LDL-receptor class B" evidence="18">
    <location>
        <begin position="2147"/>
        <end position="2190"/>
    </location>
</feature>
<feature type="disulfide bond" evidence="17">
    <location>
        <begin position="2650"/>
        <end position="2668"/>
    </location>
</feature>
<evidence type="ECO:0000256" key="8">
    <source>
        <dbReference type="ARBA" id="ARBA00022837"/>
    </source>
</evidence>
<feature type="disulfide bond" evidence="17">
    <location>
        <begin position="2703"/>
        <end position="2718"/>
    </location>
</feature>
<keyword evidence="9 20" id="KW-1133">Transmembrane helix</keyword>
<dbReference type="InterPro" id="IPR023415">
    <property type="entry name" value="LDLR_class-A_CS"/>
</dbReference>
<dbReference type="InterPro" id="IPR000033">
    <property type="entry name" value="LDLR_classB_rpt"/>
</dbReference>
<feature type="disulfide bond" evidence="17">
    <location>
        <begin position="111"/>
        <end position="126"/>
    </location>
</feature>
<dbReference type="PROSITE" id="PS01209">
    <property type="entry name" value="LDLRA_1"/>
    <property type="match status" value="14"/>
</dbReference>
<feature type="disulfide bond" evidence="17">
    <location>
        <begin position="4"/>
        <end position="22"/>
    </location>
</feature>
<feature type="disulfide bond" evidence="17">
    <location>
        <begin position="3784"/>
        <end position="3799"/>
    </location>
</feature>
<feature type="disulfide bond" evidence="17">
    <location>
        <begin position="2643"/>
        <end position="2655"/>
    </location>
</feature>
<feature type="disulfide bond" evidence="17">
    <location>
        <begin position="1163"/>
        <end position="1178"/>
    </location>
</feature>
<feature type="disulfide bond" evidence="17">
    <location>
        <begin position="2987"/>
        <end position="2999"/>
    </location>
</feature>
<dbReference type="Pfam" id="PF00058">
    <property type="entry name" value="Ldl_recept_b"/>
    <property type="match status" value="8"/>
</dbReference>
<comment type="caution">
    <text evidence="16">Lacks conserved residue(s) required for the propagation of feature annotation.</text>
</comment>
<dbReference type="SMART" id="SM00135">
    <property type="entry name" value="LY"/>
    <property type="match status" value="35"/>
</dbReference>
<feature type="disulfide bond" evidence="17">
    <location>
        <begin position="3726"/>
        <end position="3738"/>
    </location>
</feature>
<evidence type="ECO:0000256" key="7">
    <source>
        <dbReference type="ARBA" id="ARBA00022737"/>
    </source>
</evidence>
<dbReference type="InterPro" id="IPR056588">
    <property type="entry name" value="EGF_LRP2"/>
</dbReference>
<dbReference type="InterPro" id="IPR000152">
    <property type="entry name" value="EGF-type_Asp/Asn_hydroxyl_site"/>
</dbReference>
<feature type="disulfide bond" evidence="17">
    <location>
        <begin position="1235"/>
        <end position="1253"/>
    </location>
</feature>
<feature type="disulfide bond" evidence="17">
    <location>
        <begin position="192"/>
        <end position="207"/>
    </location>
</feature>
<feature type="disulfide bond" evidence="17">
    <location>
        <begin position="1024"/>
        <end position="1036"/>
    </location>
</feature>
<keyword evidence="3 16" id="KW-0245">EGF-like domain</keyword>
<dbReference type="PROSITE" id="PS50068">
    <property type="entry name" value="LDLRA_2"/>
    <property type="match status" value="35"/>
</dbReference>
<feature type="disulfide bond" evidence="17">
    <location>
        <begin position="153"/>
        <end position="168"/>
    </location>
</feature>
<dbReference type="PRINTS" id="PR00261">
    <property type="entry name" value="LDLRECEPTOR"/>
</dbReference>
<feature type="disulfide bond" evidence="17">
    <location>
        <begin position="3518"/>
        <end position="3530"/>
    </location>
</feature>
<evidence type="ECO:0000259" key="21">
    <source>
        <dbReference type="PROSITE" id="PS50026"/>
    </source>
</evidence>
<name>A0ABN8AVQ4_CHISP</name>
<evidence type="ECO:0000256" key="16">
    <source>
        <dbReference type="PROSITE-ProRule" id="PRU00076"/>
    </source>
</evidence>
<evidence type="ECO:0000256" key="18">
    <source>
        <dbReference type="PROSITE-ProRule" id="PRU00461"/>
    </source>
</evidence>
<feature type="repeat" description="LDL-receptor class B" evidence="18">
    <location>
        <begin position="2191"/>
        <end position="2232"/>
    </location>
</feature>
<evidence type="ECO:0000256" key="5">
    <source>
        <dbReference type="ARBA" id="ARBA00022692"/>
    </source>
</evidence>
<feature type="disulfide bond" evidence="16">
    <location>
        <begin position="297"/>
        <end position="307"/>
    </location>
</feature>
<dbReference type="Pfam" id="PF24468">
    <property type="entry name" value="EGF_LRP2"/>
    <property type="match status" value="2"/>
</dbReference>
<keyword evidence="23" id="KW-1185">Reference proteome</keyword>
<dbReference type="Proteomes" id="UP001153292">
    <property type="component" value="Chromosome 12"/>
</dbReference>
<dbReference type="InterPro" id="IPR000742">
    <property type="entry name" value="EGF"/>
</dbReference>
<dbReference type="EMBL" id="OU963905">
    <property type="protein sequence ID" value="CAH0398952.1"/>
    <property type="molecule type" value="Genomic_DNA"/>
</dbReference>
<evidence type="ECO:0000256" key="10">
    <source>
        <dbReference type="ARBA" id="ARBA00023136"/>
    </source>
</evidence>
<dbReference type="InterPro" id="IPR032485">
    <property type="entry name" value="LRP1-like_beta_prop"/>
</dbReference>
<dbReference type="PROSITE" id="PS01187">
    <property type="entry name" value="EGF_CA"/>
    <property type="match status" value="4"/>
</dbReference>
<feature type="disulfide bond" evidence="17">
    <location>
        <begin position="2723"/>
        <end position="2735"/>
    </location>
</feature>
<dbReference type="PROSITE" id="PS50026">
    <property type="entry name" value="EGF_3"/>
    <property type="match status" value="2"/>
</dbReference>
<keyword evidence="4" id="KW-0254">Endocytosis</keyword>
<feature type="repeat" description="LDL-receptor class B" evidence="18">
    <location>
        <begin position="516"/>
        <end position="559"/>
    </location>
</feature>
<feature type="disulfide bond" evidence="17">
    <location>
        <begin position="1123"/>
        <end position="1138"/>
    </location>
</feature>
<feature type="disulfide bond" evidence="17">
    <location>
        <begin position="2816"/>
        <end position="2834"/>
    </location>
</feature>
<evidence type="ECO:0000313" key="23">
    <source>
        <dbReference type="Proteomes" id="UP001153292"/>
    </source>
</evidence>
<feature type="repeat" description="LDL-receptor class B" evidence="18">
    <location>
        <begin position="1834"/>
        <end position="1879"/>
    </location>
</feature>
<evidence type="ECO:0000256" key="15">
    <source>
        <dbReference type="ARBA" id="ARBA00037878"/>
    </source>
</evidence>
<feature type="domain" description="EGF-like" evidence="21">
    <location>
        <begin position="3064"/>
        <end position="3105"/>
    </location>
</feature>
<dbReference type="SUPFAM" id="SSF57424">
    <property type="entry name" value="LDL receptor-like module"/>
    <property type="match status" value="34"/>
</dbReference>
<dbReference type="PANTHER" id="PTHR22722">
    <property type="entry name" value="LOW-DENSITY LIPOPROTEIN RECEPTOR-RELATED PROTEIN 2-RELATED"/>
    <property type="match status" value="1"/>
</dbReference>
<keyword evidence="6" id="KW-0732">Signal</keyword>
<feature type="repeat" description="LDL-receptor class B" evidence="18">
    <location>
        <begin position="4160"/>
        <end position="4203"/>
    </location>
</feature>
<dbReference type="SUPFAM" id="SSF57196">
    <property type="entry name" value="EGF/Laminin"/>
    <property type="match status" value="1"/>
</dbReference>
<feature type="repeat" description="LDL-receptor class B" evidence="18">
    <location>
        <begin position="2420"/>
        <end position="2460"/>
    </location>
</feature>
<feature type="disulfide bond" evidence="17">
    <location>
        <begin position="3028"/>
        <end position="3040"/>
    </location>
</feature>
<dbReference type="Pfam" id="PF12662">
    <property type="entry name" value="cEGF"/>
    <property type="match status" value="1"/>
</dbReference>
<dbReference type="InterPro" id="IPR051221">
    <property type="entry name" value="LDLR-related"/>
</dbReference>
<feature type="disulfide bond" evidence="17">
    <location>
        <begin position="2684"/>
        <end position="2696"/>
    </location>
</feature>
<feature type="disulfide bond" evidence="17">
    <location>
        <begin position="3858"/>
        <end position="3876"/>
    </location>
</feature>
<dbReference type="PROSITE" id="PS01186">
    <property type="entry name" value="EGF_2"/>
    <property type="match status" value="4"/>
</dbReference>
<dbReference type="PANTHER" id="PTHR22722:SF14">
    <property type="entry name" value="MEGALIN, ISOFORM A"/>
    <property type="match status" value="1"/>
</dbReference>
<feature type="disulfide bond" evidence="17">
    <location>
        <begin position="3745"/>
        <end position="3760"/>
    </location>
</feature>
<feature type="disulfide bond" evidence="17">
    <location>
        <begin position="990"/>
        <end position="1008"/>
    </location>
</feature>
<comment type="similarity">
    <text evidence="2">Belongs to the LDLR family.</text>
</comment>
<dbReference type="CDD" id="cd00054">
    <property type="entry name" value="EGF_CA"/>
    <property type="match status" value="2"/>
</dbReference>
<proteinExistence type="inferred from homology"/>
<feature type="repeat" description="LDL-receptor class B" evidence="18">
    <location>
        <begin position="833"/>
        <end position="875"/>
    </location>
</feature>
<feature type="disulfide bond" evidence="17">
    <location>
        <begin position="61"/>
        <end position="76"/>
    </location>
</feature>
<dbReference type="InterPro" id="IPR026823">
    <property type="entry name" value="cEGF"/>
</dbReference>
<feature type="disulfide bond" evidence="17">
    <location>
        <begin position="1070"/>
        <end position="1088"/>
    </location>
</feature>
<keyword evidence="10 20" id="KW-0472">Membrane</keyword>
<feature type="disulfide bond" evidence="17">
    <location>
        <begin position="3525"/>
        <end position="3543"/>
    </location>
</feature>
<feature type="disulfide bond" evidence="17">
    <location>
        <begin position="2852"/>
        <end position="2864"/>
    </location>
</feature>
<feature type="disulfide bond" evidence="17">
    <location>
        <begin position="3915"/>
        <end position="3930"/>
    </location>
</feature>
<evidence type="ECO:0000256" key="3">
    <source>
        <dbReference type="ARBA" id="ARBA00022536"/>
    </source>
</evidence>
<feature type="disulfide bond" evidence="17">
    <location>
        <begin position="3606"/>
        <end position="3624"/>
    </location>
</feature>
<evidence type="ECO:0000256" key="19">
    <source>
        <dbReference type="SAM" id="MobiDB-lite"/>
    </source>
</evidence>
<dbReference type="PROSITE" id="PS00010">
    <property type="entry name" value="ASX_HYDROXYL"/>
    <property type="match status" value="3"/>
</dbReference>
<feature type="repeat" description="LDL-receptor class B" evidence="18">
    <location>
        <begin position="1479"/>
        <end position="1521"/>
    </location>
</feature>
<feature type="disulfide bond" evidence="17">
    <location>
        <begin position="173"/>
        <end position="185"/>
    </location>
</feature>
<evidence type="ECO:0000256" key="2">
    <source>
        <dbReference type="ARBA" id="ARBA00009939"/>
    </source>
</evidence>
<accession>A0ABN8AVQ4</accession>
<evidence type="ECO:0000256" key="11">
    <source>
        <dbReference type="ARBA" id="ARBA00023157"/>
    </source>
</evidence>
<feature type="disulfide bond" evidence="17">
    <location>
        <begin position="2730"/>
        <end position="2748"/>
    </location>
</feature>
<keyword evidence="8" id="KW-0106">Calcium</keyword>
<dbReference type="InterPro" id="IPR009030">
    <property type="entry name" value="Growth_fac_rcpt_cys_sf"/>
</dbReference>
<dbReference type="SMART" id="SM00192">
    <property type="entry name" value="LDLa"/>
    <property type="match status" value="35"/>
</dbReference>
<evidence type="ECO:0000256" key="20">
    <source>
        <dbReference type="SAM" id="Phobius"/>
    </source>
</evidence>
<dbReference type="Pfam" id="PF07645">
    <property type="entry name" value="EGF_CA"/>
    <property type="match status" value="3"/>
</dbReference>
<feature type="region of interest" description="Disordered" evidence="19">
    <location>
        <begin position="4409"/>
        <end position="4483"/>
    </location>
</feature>
<dbReference type="Pfam" id="PF14670">
    <property type="entry name" value="FXa_inhibition"/>
    <property type="match status" value="1"/>
</dbReference>
<keyword evidence="13" id="KW-0168">Coated pit</keyword>
<dbReference type="InterPro" id="IPR036055">
    <property type="entry name" value="LDL_receptor-like_sf"/>
</dbReference>
<evidence type="ECO:0000256" key="6">
    <source>
        <dbReference type="ARBA" id="ARBA00022729"/>
    </source>
</evidence>
<feature type="disulfide bond" evidence="17">
    <location>
        <begin position="1228"/>
        <end position="1240"/>
    </location>
</feature>
<keyword evidence="11 16" id="KW-1015">Disulfide bond</keyword>
<feature type="repeat" description="LDL-receptor class B" evidence="18">
    <location>
        <begin position="2102"/>
        <end position="2146"/>
    </location>
</feature>
<protein>
    <recommendedName>
        <fullName evidence="21">EGF-like domain-containing protein</fullName>
    </recommendedName>
</protein>
<feature type="domain" description="EGF-like" evidence="21">
    <location>
        <begin position="293"/>
        <end position="331"/>
    </location>
</feature>
<dbReference type="SUPFAM" id="SSF63825">
    <property type="entry name" value="YWTD domain"/>
    <property type="match status" value="8"/>
</dbReference>
<feature type="disulfide bond" evidence="17">
    <location>
        <begin position="3733"/>
        <end position="3751"/>
    </location>
</feature>
<dbReference type="PROSITE" id="PS51120">
    <property type="entry name" value="LDLRB"/>
    <property type="match status" value="16"/>
</dbReference>
<dbReference type="Gene3D" id="2.120.10.30">
    <property type="entry name" value="TolB, C-terminal domain"/>
    <property type="match status" value="8"/>
</dbReference>
<keyword evidence="14" id="KW-0325">Glycoprotein</keyword>
<dbReference type="SMART" id="SM00179">
    <property type="entry name" value="EGF_CA"/>
    <property type="match status" value="6"/>
</dbReference>
<evidence type="ECO:0000256" key="17">
    <source>
        <dbReference type="PROSITE-ProRule" id="PRU00124"/>
    </source>
</evidence>
<feature type="disulfide bond" evidence="17">
    <location>
        <begin position="3537"/>
        <end position="3552"/>
    </location>
</feature>
<evidence type="ECO:0000256" key="13">
    <source>
        <dbReference type="ARBA" id="ARBA00023176"/>
    </source>
</evidence>
<evidence type="ECO:0000256" key="9">
    <source>
        <dbReference type="ARBA" id="ARBA00022989"/>
    </source>
</evidence>
<dbReference type="InterPro" id="IPR001881">
    <property type="entry name" value="EGF-like_Ca-bd_dom"/>
</dbReference>
<feature type="repeat" description="LDL-receptor class B" evidence="18">
    <location>
        <begin position="3239"/>
        <end position="3280"/>
    </location>
</feature>
<feature type="disulfide bond" evidence="17">
    <location>
        <begin position="180"/>
        <end position="198"/>
    </location>
</feature>
<feature type="disulfide bond" evidence="17">
    <location>
        <begin position="2994"/>
        <end position="3012"/>
    </location>
</feature>
<evidence type="ECO:0000256" key="12">
    <source>
        <dbReference type="ARBA" id="ARBA00023170"/>
    </source>
</evidence>
<dbReference type="Pfam" id="PF16472">
    <property type="entry name" value="DUF5050"/>
    <property type="match status" value="1"/>
</dbReference>
<dbReference type="SUPFAM" id="SSF57184">
    <property type="entry name" value="Growth factor receptor domain"/>
    <property type="match status" value="3"/>
</dbReference>
<feature type="disulfide bond" evidence="17">
    <location>
        <begin position="1031"/>
        <end position="1049"/>
    </location>
</feature>
<dbReference type="Gene3D" id="4.10.400.10">
    <property type="entry name" value="Low-density Lipoprotein Receptor"/>
    <property type="match status" value="34"/>
</dbReference>